<feature type="transmembrane region" description="Helical" evidence="13">
    <location>
        <begin position="21"/>
        <end position="42"/>
    </location>
</feature>
<evidence type="ECO:0000256" key="9">
    <source>
        <dbReference type="ARBA" id="ARBA00023136"/>
    </source>
</evidence>
<organism evidence="14 15">
    <name type="scientific">Drosophila guanche</name>
    <name type="common">Fruit fly</name>
    <dbReference type="NCBI Taxonomy" id="7266"/>
    <lineage>
        <taxon>Eukaryota</taxon>
        <taxon>Metazoa</taxon>
        <taxon>Ecdysozoa</taxon>
        <taxon>Arthropoda</taxon>
        <taxon>Hexapoda</taxon>
        <taxon>Insecta</taxon>
        <taxon>Pterygota</taxon>
        <taxon>Neoptera</taxon>
        <taxon>Endopterygota</taxon>
        <taxon>Diptera</taxon>
        <taxon>Brachycera</taxon>
        <taxon>Muscomorpha</taxon>
        <taxon>Ephydroidea</taxon>
        <taxon>Drosophilidae</taxon>
        <taxon>Drosophila</taxon>
        <taxon>Sophophora</taxon>
    </lineage>
</organism>
<keyword evidence="3 12" id="KW-0813">Transport</keyword>
<keyword evidence="15" id="KW-1185">Reference proteome</keyword>
<keyword evidence="5 12" id="KW-0812">Transmembrane</keyword>
<name>A0A3B0J2D4_DROGU</name>
<comment type="subcellular location">
    <subcellularLocation>
        <location evidence="1">Membrane</location>
        <topology evidence="1">Multi-pass membrane protein</topology>
    </subcellularLocation>
</comment>
<evidence type="ECO:0000256" key="7">
    <source>
        <dbReference type="ARBA" id="ARBA00023053"/>
    </source>
</evidence>
<feature type="transmembrane region" description="Helical" evidence="13">
    <location>
        <begin position="372"/>
        <end position="399"/>
    </location>
</feature>
<dbReference type="GO" id="GO:0005886">
    <property type="term" value="C:plasma membrane"/>
    <property type="evidence" value="ECO:0007669"/>
    <property type="project" value="TreeGrafter"/>
</dbReference>
<comment type="similarity">
    <text evidence="2 12">Belongs to the amiloride-sensitive sodium channel (TC 1.A.6) family.</text>
</comment>
<evidence type="ECO:0008006" key="16">
    <source>
        <dbReference type="Google" id="ProtNLM"/>
    </source>
</evidence>
<keyword evidence="4 12" id="KW-0894">Sodium channel</keyword>
<reference evidence="15" key="1">
    <citation type="submission" date="2018-01" db="EMBL/GenBank/DDBJ databases">
        <authorList>
            <person name="Alioto T."/>
            <person name="Alioto T."/>
        </authorList>
    </citation>
    <scope>NUCLEOTIDE SEQUENCE [LARGE SCALE GENOMIC DNA]</scope>
</reference>
<keyword evidence="6 13" id="KW-1133">Transmembrane helix</keyword>
<evidence type="ECO:0000256" key="8">
    <source>
        <dbReference type="ARBA" id="ARBA00023065"/>
    </source>
</evidence>
<evidence type="ECO:0000256" key="3">
    <source>
        <dbReference type="ARBA" id="ARBA00022448"/>
    </source>
</evidence>
<keyword evidence="10 12" id="KW-0739">Sodium transport</keyword>
<dbReference type="Pfam" id="PF00858">
    <property type="entry name" value="ASC"/>
    <property type="match status" value="1"/>
</dbReference>
<evidence type="ECO:0000256" key="2">
    <source>
        <dbReference type="ARBA" id="ARBA00007193"/>
    </source>
</evidence>
<evidence type="ECO:0000256" key="5">
    <source>
        <dbReference type="ARBA" id="ARBA00022692"/>
    </source>
</evidence>
<evidence type="ECO:0000256" key="10">
    <source>
        <dbReference type="ARBA" id="ARBA00023201"/>
    </source>
</evidence>
<dbReference type="Proteomes" id="UP000268350">
    <property type="component" value="Unassembled WGS sequence"/>
</dbReference>
<evidence type="ECO:0000256" key="1">
    <source>
        <dbReference type="ARBA" id="ARBA00004141"/>
    </source>
</evidence>
<dbReference type="OrthoDB" id="7488946at2759"/>
<keyword evidence="9 13" id="KW-0472">Membrane</keyword>
<evidence type="ECO:0000256" key="4">
    <source>
        <dbReference type="ARBA" id="ARBA00022461"/>
    </source>
</evidence>
<protein>
    <recommendedName>
        <fullName evidence="16">Sodium channel protein Nach</fullName>
    </recommendedName>
</protein>
<accession>A0A3B0J2D4</accession>
<gene>
    <name evidence="14" type="ORF">DGUA_6G000660</name>
</gene>
<dbReference type="PANTHER" id="PTHR11690:SF175">
    <property type="entry name" value="PICKPOCKET 13-RELATED"/>
    <property type="match status" value="1"/>
</dbReference>
<dbReference type="EMBL" id="OUUW01000001">
    <property type="protein sequence ID" value="SPP73222.1"/>
    <property type="molecule type" value="Genomic_DNA"/>
</dbReference>
<evidence type="ECO:0000256" key="13">
    <source>
        <dbReference type="SAM" id="Phobius"/>
    </source>
</evidence>
<dbReference type="OMA" id="MCKFPSE"/>
<dbReference type="Gene3D" id="1.10.287.770">
    <property type="entry name" value="YojJ-like"/>
    <property type="match status" value="1"/>
</dbReference>
<keyword evidence="11 12" id="KW-0407">Ion channel</keyword>
<keyword evidence="7" id="KW-0915">Sodium</keyword>
<evidence type="ECO:0000256" key="12">
    <source>
        <dbReference type="RuleBase" id="RU000679"/>
    </source>
</evidence>
<evidence type="ECO:0000313" key="15">
    <source>
        <dbReference type="Proteomes" id="UP000268350"/>
    </source>
</evidence>
<evidence type="ECO:0000256" key="11">
    <source>
        <dbReference type="ARBA" id="ARBA00023303"/>
    </source>
</evidence>
<dbReference type="AlphaFoldDB" id="A0A3B0J2D4"/>
<evidence type="ECO:0000313" key="14">
    <source>
        <dbReference type="EMBL" id="SPP73222.1"/>
    </source>
</evidence>
<sequence>MAGKYCGAAIRFLLRRFSNRRFFWICVIILSLWNMATIFMLMKNRSDTDSTSIGVTTSYISWINTFPAVSICLSKNRITKEFSETVKRSSADGHSPSYTYIRTLYDYLFINPNNLYLKEEYCKDFNSTCGVDIVAMRKALFASSCTEFMEKIYFSEKLLPNCEEIFKFHELEMGYCFLANNLIDYQSIDKMPLVYSSLDEFRNLRLVLPENQPYFNALAYTITSDPSVHSFNVEGIENNHDVIEEPVSQRMCKFDTETSDNDVLYSFSTCMSKIRSEIEMNLCNCTLFNHSKNNSINYCGVEGISCLDKGNLAARVISRVSSNMACLPSCMEQQISYKNHNDYGDSNMVEIEITSPPTAKYFRTVTQTKLDLVVAIGSVIGLFIGASLLNILEVISIIFSKIKHTFTR</sequence>
<dbReference type="GO" id="GO:0015280">
    <property type="term" value="F:ligand-gated sodium channel activity"/>
    <property type="evidence" value="ECO:0007669"/>
    <property type="project" value="TreeGrafter"/>
</dbReference>
<dbReference type="InterPro" id="IPR001873">
    <property type="entry name" value="ENaC"/>
</dbReference>
<proteinExistence type="inferred from homology"/>
<evidence type="ECO:0000256" key="6">
    <source>
        <dbReference type="ARBA" id="ARBA00022989"/>
    </source>
</evidence>
<dbReference type="PANTHER" id="PTHR11690">
    <property type="entry name" value="AMILORIDE-SENSITIVE SODIUM CHANNEL-RELATED"/>
    <property type="match status" value="1"/>
</dbReference>
<keyword evidence="8 12" id="KW-0406">Ion transport</keyword>